<dbReference type="OrthoDB" id="5974330at2759"/>
<feature type="coiled-coil region" evidence="8">
    <location>
        <begin position="94"/>
        <end position="128"/>
    </location>
</feature>
<dbReference type="Pfam" id="PF03131">
    <property type="entry name" value="bZIP_Maf"/>
    <property type="match status" value="1"/>
</dbReference>
<feature type="non-terminal residue" evidence="10">
    <location>
        <position position="148"/>
    </location>
</feature>
<evidence type="ECO:0000256" key="2">
    <source>
        <dbReference type="ARBA" id="ARBA00008500"/>
    </source>
</evidence>
<dbReference type="InterPro" id="IPR024874">
    <property type="entry name" value="Transcription_factor_Maf_fam"/>
</dbReference>
<dbReference type="GO" id="GO:0005634">
    <property type="term" value="C:nucleus"/>
    <property type="evidence" value="ECO:0007669"/>
    <property type="project" value="UniProtKB-SubCell"/>
</dbReference>
<feature type="domain" description="BZIP" evidence="9">
    <location>
        <begin position="69"/>
        <end position="132"/>
    </location>
</feature>
<evidence type="ECO:0000313" key="10">
    <source>
        <dbReference type="EMBL" id="PNF20966.1"/>
    </source>
</evidence>
<dbReference type="SUPFAM" id="SSF47454">
    <property type="entry name" value="A DNA-binding domain in eukaryotic transcription factors"/>
    <property type="match status" value="1"/>
</dbReference>
<comment type="caution">
    <text evidence="10">The sequence shown here is derived from an EMBL/GenBank/DDBJ whole genome shotgun (WGS) entry which is preliminary data.</text>
</comment>
<keyword evidence="8" id="KW-0175">Coiled coil</keyword>
<keyword evidence="5" id="KW-0238">DNA-binding</keyword>
<keyword evidence="6" id="KW-0804">Transcription</keyword>
<dbReference type="InParanoid" id="A0A2J7PXB1"/>
<dbReference type="PROSITE" id="PS50217">
    <property type="entry name" value="BZIP"/>
    <property type="match status" value="1"/>
</dbReference>
<evidence type="ECO:0000256" key="8">
    <source>
        <dbReference type="SAM" id="Coils"/>
    </source>
</evidence>
<dbReference type="CDD" id="cd14718">
    <property type="entry name" value="bZIP_Maf_large"/>
    <property type="match status" value="1"/>
</dbReference>
<proteinExistence type="inferred from homology"/>
<evidence type="ECO:0000256" key="3">
    <source>
        <dbReference type="ARBA" id="ARBA00022491"/>
    </source>
</evidence>
<dbReference type="Gene3D" id="1.20.5.170">
    <property type="match status" value="1"/>
</dbReference>
<keyword evidence="7" id="KW-0539">Nucleus</keyword>
<dbReference type="STRING" id="105785.A0A2J7PXB1"/>
<reference evidence="10 11" key="1">
    <citation type="submission" date="2017-12" db="EMBL/GenBank/DDBJ databases">
        <title>Hemimetabolous genomes reveal molecular basis of termite eusociality.</title>
        <authorList>
            <person name="Harrison M.C."/>
            <person name="Jongepier E."/>
            <person name="Robertson H.M."/>
            <person name="Arning N."/>
            <person name="Bitard-Feildel T."/>
            <person name="Chao H."/>
            <person name="Childers C.P."/>
            <person name="Dinh H."/>
            <person name="Doddapaneni H."/>
            <person name="Dugan S."/>
            <person name="Gowin J."/>
            <person name="Greiner C."/>
            <person name="Han Y."/>
            <person name="Hu H."/>
            <person name="Hughes D.S.T."/>
            <person name="Huylmans A.-K."/>
            <person name="Kemena C."/>
            <person name="Kremer L.P.M."/>
            <person name="Lee S.L."/>
            <person name="Lopez-Ezquerra A."/>
            <person name="Mallet L."/>
            <person name="Monroy-Kuhn J.M."/>
            <person name="Moser A."/>
            <person name="Murali S.C."/>
            <person name="Muzny D.M."/>
            <person name="Otani S."/>
            <person name="Piulachs M.-D."/>
            <person name="Poelchau M."/>
            <person name="Qu J."/>
            <person name="Schaub F."/>
            <person name="Wada-Katsumata A."/>
            <person name="Worley K.C."/>
            <person name="Xie Q."/>
            <person name="Ylla G."/>
            <person name="Poulsen M."/>
            <person name="Gibbs R.A."/>
            <person name="Schal C."/>
            <person name="Richards S."/>
            <person name="Belles X."/>
            <person name="Korb J."/>
            <person name="Bornberg-Bauer E."/>
        </authorList>
    </citation>
    <scope>NUCLEOTIDE SEQUENCE [LARGE SCALE GENOMIC DNA]</scope>
    <source>
        <tissue evidence="10">Whole body</tissue>
    </source>
</reference>
<keyword evidence="3" id="KW-0678">Repressor</keyword>
<evidence type="ECO:0000256" key="1">
    <source>
        <dbReference type="ARBA" id="ARBA00004123"/>
    </source>
</evidence>
<dbReference type="InterPro" id="IPR008917">
    <property type="entry name" value="TF_DNA-bd_sf"/>
</dbReference>
<keyword evidence="4" id="KW-0805">Transcription regulation</keyword>
<accession>A0A2J7PXB1</accession>
<dbReference type="SUPFAM" id="SSF57959">
    <property type="entry name" value="Leucine zipper domain"/>
    <property type="match status" value="1"/>
</dbReference>
<dbReference type="FunFam" id="1.20.5.170:FF:000011">
    <property type="entry name" value="Transcription factor MafG, putative"/>
    <property type="match status" value="1"/>
</dbReference>
<evidence type="ECO:0000256" key="5">
    <source>
        <dbReference type="ARBA" id="ARBA00023125"/>
    </source>
</evidence>
<dbReference type="EMBL" id="NEVH01020859">
    <property type="protein sequence ID" value="PNF20966.1"/>
    <property type="molecule type" value="Genomic_DNA"/>
</dbReference>
<comment type="subcellular location">
    <subcellularLocation>
        <location evidence="1">Nucleus</location>
    </subcellularLocation>
</comment>
<gene>
    <name evidence="10" type="ORF">B7P43_G09507</name>
</gene>
<dbReference type="InterPro" id="IPR004827">
    <property type="entry name" value="bZIP"/>
</dbReference>
<sequence>MPDSLPTPVNPHMGMNDPLSCGSNSVMSPLNSGDACGGDGILNDDALMSLSVRELNRWLRGFPLEEVVRLKQKRRTLKNRGYAENCRSKRLQQRHELEVTNRNLRAELHRLELQLSRVTQERDDYKHRLDLMRTGGCSDGVHSSLSSS</sequence>
<dbReference type="PANTHER" id="PTHR10129">
    <property type="entry name" value="TRANSCRIPTION FACTOR MAF"/>
    <property type="match status" value="1"/>
</dbReference>
<evidence type="ECO:0000256" key="6">
    <source>
        <dbReference type="ARBA" id="ARBA00023163"/>
    </source>
</evidence>
<evidence type="ECO:0000259" key="9">
    <source>
        <dbReference type="PROSITE" id="PS50217"/>
    </source>
</evidence>
<evidence type="ECO:0000313" key="11">
    <source>
        <dbReference type="Proteomes" id="UP000235965"/>
    </source>
</evidence>
<protein>
    <recommendedName>
        <fullName evidence="9">BZIP domain-containing protein</fullName>
    </recommendedName>
</protein>
<dbReference type="InterPro" id="IPR004826">
    <property type="entry name" value="bZIP_Maf"/>
</dbReference>
<dbReference type="PANTHER" id="PTHR10129:SF44">
    <property type="entry name" value="TRAFFIC JAM, ISOFORM C"/>
    <property type="match status" value="1"/>
</dbReference>
<evidence type="ECO:0000256" key="4">
    <source>
        <dbReference type="ARBA" id="ARBA00023015"/>
    </source>
</evidence>
<dbReference type="Proteomes" id="UP000235965">
    <property type="component" value="Unassembled WGS sequence"/>
</dbReference>
<name>A0A2J7PXB1_9NEOP</name>
<keyword evidence="11" id="KW-1185">Reference proteome</keyword>
<dbReference type="GO" id="GO:0000981">
    <property type="term" value="F:DNA-binding transcription factor activity, RNA polymerase II-specific"/>
    <property type="evidence" value="ECO:0007669"/>
    <property type="project" value="TreeGrafter"/>
</dbReference>
<dbReference type="InterPro" id="IPR046347">
    <property type="entry name" value="bZIP_sf"/>
</dbReference>
<comment type="similarity">
    <text evidence="2">Belongs to the bZIP family. Maf subfamily.</text>
</comment>
<dbReference type="AlphaFoldDB" id="A0A2J7PXB1"/>
<organism evidence="10 11">
    <name type="scientific">Cryptotermes secundus</name>
    <dbReference type="NCBI Taxonomy" id="105785"/>
    <lineage>
        <taxon>Eukaryota</taxon>
        <taxon>Metazoa</taxon>
        <taxon>Ecdysozoa</taxon>
        <taxon>Arthropoda</taxon>
        <taxon>Hexapoda</taxon>
        <taxon>Insecta</taxon>
        <taxon>Pterygota</taxon>
        <taxon>Neoptera</taxon>
        <taxon>Polyneoptera</taxon>
        <taxon>Dictyoptera</taxon>
        <taxon>Blattodea</taxon>
        <taxon>Blattoidea</taxon>
        <taxon>Termitoidae</taxon>
        <taxon>Kalotermitidae</taxon>
        <taxon>Cryptotermitinae</taxon>
        <taxon>Cryptotermes</taxon>
    </lineage>
</organism>
<dbReference type="GO" id="GO:0000978">
    <property type="term" value="F:RNA polymerase II cis-regulatory region sequence-specific DNA binding"/>
    <property type="evidence" value="ECO:0007669"/>
    <property type="project" value="TreeGrafter"/>
</dbReference>
<evidence type="ECO:0000256" key="7">
    <source>
        <dbReference type="ARBA" id="ARBA00023242"/>
    </source>
</evidence>